<reference evidence="1 2" key="1">
    <citation type="submission" date="2021-07" db="EMBL/GenBank/DDBJ databases">
        <authorList>
            <consortium name="Genoscope - CEA"/>
            <person name="William W."/>
        </authorList>
    </citation>
    <scope>NUCLEOTIDE SEQUENCE [LARGE SCALE GENOMIC DNA]</scope>
</reference>
<sequence length="109" mass="13288">MIYLSSGEPNRSQRNRDRSYFALVYLRVAEQKATSATSVTDKEEEEAEWVEYKIKRNQYVHCRQVSTDWIFPQGESLFIEARRSRRRWHWRRITKVWFIAFVMKHSISK</sequence>
<evidence type="ECO:0000313" key="1">
    <source>
        <dbReference type="EMBL" id="CAG7908776.1"/>
    </source>
</evidence>
<accession>A0A8D9HZG6</accession>
<dbReference type="EMBL" id="LS974626">
    <property type="protein sequence ID" value="CAG7908776.1"/>
    <property type="molecule type" value="Genomic_DNA"/>
</dbReference>
<dbReference type="Gramene" id="A10p00220.2_BraZ1">
    <property type="protein sequence ID" value="A10p00220.2_BraZ1.CDS"/>
    <property type="gene ID" value="A10g00220.2_BraZ1"/>
</dbReference>
<gene>
    <name evidence="1" type="ORF">BRAPAZ1V2_A10P00220.2</name>
</gene>
<organism evidence="1 2">
    <name type="scientific">Brassica campestris</name>
    <name type="common">Field mustard</name>
    <dbReference type="NCBI Taxonomy" id="3711"/>
    <lineage>
        <taxon>Eukaryota</taxon>
        <taxon>Viridiplantae</taxon>
        <taxon>Streptophyta</taxon>
        <taxon>Embryophyta</taxon>
        <taxon>Tracheophyta</taxon>
        <taxon>Spermatophyta</taxon>
        <taxon>Magnoliopsida</taxon>
        <taxon>eudicotyledons</taxon>
        <taxon>Gunneridae</taxon>
        <taxon>Pentapetalae</taxon>
        <taxon>rosids</taxon>
        <taxon>malvids</taxon>
        <taxon>Brassicales</taxon>
        <taxon>Brassicaceae</taxon>
        <taxon>Brassiceae</taxon>
        <taxon>Brassica</taxon>
    </lineage>
</organism>
<name>A0A8D9HZG6_BRACM</name>
<evidence type="ECO:0000313" key="2">
    <source>
        <dbReference type="Proteomes" id="UP000694005"/>
    </source>
</evidence>
<dbReference type="Proteomes" id="UP000694005">
    <property type="component" value="Chromosome A10"/>
</dbReference>
<dbReference type="AlphaFoldDB" id="A0A8D9HZG6"/>
<protein>
    <submittedName>
        <fullName evidence="1">Uncharacterized protein</fullName>
    </submittedName>
</protein>
<proteinExistence type="predicted"/>